<accession>A0A8H5D6R6</accession>
<dbReference type="EMBL" id="JAACJM010000058">
    <property type="protein sequence ID" value="KAF5354540.1"/>
    <property type="molecule type" value="Genomic_DNA"/>
</dbReference>
<sequence>MITVTSILLALLVYLCALGSGCFLQTRFKLGFGLTAIGVSAPVKSLYVSAVPASVPVAVVYNPDRAMIEAALKGRDPFTKFEPGTRGVLTARTTTIVHDARNLPLDAHAFNFDSDYVVNFMTMEGTKMVH</sequence>
<keyword evidence="3" id="KW-1185">Reference proteome</keyword>
<comment type="caution">
    <text evidence="2">The sequence shown here is derived from an EMBL/GenBank/DDBJ whole genome shotgun (WGS) entry which is preliminary data.</text>
</comment>
<reference evidence="2 3" key="1">
    <citation type="journal article" date="2020" name="ISME J.">
        <title>Uncovering the hidden diversity of litter-decomposition mechanisms in mushroom-forming fungi.</title>
        <authorList>
            <person name="Floudas D."/>
            <person name="Bentzer J."/>
            <person name="Ahren D."/>
            <person name="Johansson T."/>
            <person name="Persson P."/>
            <person name="Tunlid A."/>
        </authorList>
    </citation>
    <scope>NUCLEOTIDE SEQUENCE [LARGE SCALE GENOMIC DNA]</scope>
    <source>
        <strain evidence="2 3">CBS 291.85</strain>
    </source>
</reference>
<keyword evidence="1" id="KW-0732">Signal</keyword>
<dbReference type="Proteomes" id="UP000559256">
    <property type="component" value="Unassembled WGS sequence"/>
</dbReference>
<evidence type="ECO:0000313" key="2">
    <source>
        <dbReference type="EMBL" id="KAF5354540.1"/>
    </source>
</evidence>
<gene>
    <name evidence="2" type="ORF">D9758_011220</name>
</gene>
<dbReference type="OrthoDB" id="10533212at2759"/>
<proteinExistence type="predicted"/>
<evidence type="ECO:0000256" key="1">
    <source>
        <dbReference type="SAM" id="SignalP"/>
    </source>
</evidence>
<organism evidence="2 3">
    <name type="scientific">Tetrapyrgos nigripes</name>
    <dbReference type="NCBI Taxonomy" id="182062"/>
    <lineage>
        <taxon>Eukaryota</taxon>
        <taxon>Fungi</taxon>
        <taxon>Dikarya</taxon>
        <taxon>Basidiomycota</taxon>
        <taxon>Agaricomycotina</taxon>
        <taxon>Agaricomycetes</taxon>
        <taxon>Agaricomycetidae</taxon>
        <taxon>Agaricales</taxon>
        <taxon>Marasmiineae</taxon>
        <taxon>Marasmiaceae</taxon>
        <taxon>Tetrapyrgos</taxon>
    </lineage>
</organism>
<feature type="chain" id="PRO_5034748577" evidence="1">
    <location>
        <begin position="22"/>
        <end position="130"/>
    </location>
</feature>
<dbReference type="AlphaFoldDB" id="A0A8H5D6R6"/>
<feature type="signal peptide" evidence="1">
    <location>
        <begin position="1"/>
        <end position="21"/>
    </location>
</feature>
<evidence type="ECO:0000313" key="3">
    <source>
        <dbReference type="Proteomes" id="UP000559256"/>
    </source>
</evidence>
<protein>
    <submittedName>
        <fullName evidence="2">Uncharacterized protein</fullName>
    </submittedName>
</protein>
<name>A0A8H5D6R6_9AGAR</name>